<protein>
    <submittedName>
        <fullName evidence="3">DUF4604 domain-containing protein</fullName>
    </submittedName>
</protein>
<dbReference type="AlphaFoldDB" id="A0A7I4YUJ5"/>
<keyword evidence="2" id="KW-1185">Reference proteome</keyword>
<feature type="compositionally biased region" description="Basic and acidic residues" evidence="1">
    <location>
        <begin position="97"/>
        <end position="109"/>
    </location>
</feature>
<evidence type="ECO:0000256" key="1">
    <source>
        <dbReference type="SAM" id="MobiDB-lite"/>
    </source>
</evidence>
<name>A0A7I4YUJ5_HAECO</name>
<proteinExistence type="predicted"/>
<evidence type="ECO:0000313" key="3">
    <source>
        <dbReference type="WBParaSite" id="HCON_00135770-00001"/>
    </source>
</evidence>
<feature type="compositionally biased region" description="Basic residues" evidence="1">
    <location>
        <begin position="1"/>
        <end position="14"/>
    </location>
</feature>
<evidence type="ECO:0000313" key="2">
    <source>
        <dbReference type="Proteomes" id="UP000025227"/>
    </source>
</evidence>
<sequence length="124" mass="13738">MCLRKKTPNAKFNHHPAFAPQTFRGVDMAPGQPPPLGSGEQGAGNFVIRDSKEKVKAEGGKLLARGFPSPEFVKRRRDDDTLREVGNVMPEYDCDKDDPQPLRQVEKTQDFSLRGNTGDDLAVT</sequence>
<accession>A0A7I4YUJ5</accession>
<organism evidence="2 3">
    <name type="scientific">Haemonchus contortus</name>
    <name type="common">Barber pole worm</name>
    <dbReference type="NCBI Taxonomy" id="6289"/>
    <lineage>
        <taxon>Eukaryota</taxon>
        <taxon>Metazoa</taxon>
        <taxon>Ecdysozoa</taxon>
        <taxon>Nematoda</taxon>
        <taxon>Chromadorea</taxon>
        <taxon>Rhabditida</taxon>
        <taxon>Rhabditina</taxon>
        <taxon>Rhabditomorpha</taxon>
        <taxon>Strongyloidea</taxon>
        <taxon>Trichostrongylidae</taxon>
        <taxon>Haemonchus</taxon>
    </lineage>
</organism>
<feature type="region of interest" description="Disordered" evidence="1">
    <location>
        <begin position="83"/>
        <end position="124"/>
    </location>
</feature>
<dbReference type="OrthoDB" id="5855771at2759"/>
<dbReference type="WBParaSite" id="HCON_00135770-00001">
    <property type="protein sequence ID" value="HCON_00135770-00001"/>
    <property type="gene ID" value="HCON_00135770"/>
</dbReference>
<reference evidence="3" key="1">
    <citation type="submission" date="2020-12" db="UniProtKB">
        <authorList>
            <consortium name="WormBaseParasite"/>
        </authorList>
    </citation>
    <scope>IDENTIFICATION</scope>
    <source>
        <strain evidence="3">MHco3</strain>
    </source>
</reference>
<dbReference type="Proteomes" id="UP000025227">
    <property type="component" value="Unplaced"/>
</dbReference>
<feature type="region of interest" description="Disordered" evidence="1">
    <location>
        <begin position="1"/>
        <end position="44"/>
    </location>
</feature>